<protein>
    <submittedName>
        <fullName evidence="2">(raccoon dog) hypothetical protein</fullName>
    </submittedName>
</protein>
<comment type="caution">
    <text evidence="2">The sequence shown here is derived from an EMBL/GenBank/DDBJ whole genome shotgun (WGS) entry which is preliminary data.</text>
</comment>
<name>A0A811YK21_NYCPR</name>
<keyword evidence="3" id="KW-1185">Reference proteome</keyword>
<accession>A0A811YK21</accession>
<dbReference type="AlphaFoldDB" id="A0A811YK21"/>
<dbReference type="Proteomes" id="UP000645828">
    <property type="component" value="Unassembled WGS sequence"/>
</dbReference>
<evidence type="ECO:0000256" key="1">
    <source>
        <dbReference type="SAM" id="MobiDB-lite"/>
    </source>
</evidence>
<evidence type="ECO:0000313" key="2">
    <source>
        <dbReference type="EMBL" id="CAD7676829.1"/>
    </source>
</evidence>
<feature type="region of interest" description="Disordered" evidence="1">
    <location>
        <begin position="1"/>
        <end position="29"/>
    </location>
</feature>
<proteinExistence type="predicted"/>
<sequence>MSLPLDPKPFSSGPTGKPGMGSRWGMGDRAHLVPGDLNMQRADAEEHTGGALSAHLMRFQKVE</sequence>
<reference evidence="2" key="1">
    <citation type="submission" date="2020-12" db="EMBL/GenBank/DDBJ databases">
        <authorList>
            <consortium name="Molecular Ecology Group"/>
        </authorList>
    </citation>
    <scope>NUCLEOTIDE SEQUENCE</scope>
    <source>
        <strain evidence="2">TBG_1078</strain>
    </source>
</reference>
<gene>
    <name evidence="2" type="ORF">NYPRO_LOCUS9624</name>
</gene>
<dbReference type="EMBL" id="CAJHUB010000678">
    <property type="protein sequence ID" value="CAD7676829.1"/>
    <property type="molecule type" value="Genomic_DNA"/>
</dbReference>
<organism evidence="2 3">
    <name type="scientific">Nyctereutes procyonoides</name>
    <name type="common">Raccoon dog</name>
    <name type="synonym">Canis procyonoides</name>
    <dbReference type="NCBI Taxonomy" id="34880"/>
    <lineage>
        <taxon>Eukaryota</taxon>
        <taxon>Metazoa</taxon>
        <taxon>Chordata</taxon>
        <taxon>Craniata</taxon>
        <taxon>Vertebrata</taxon>
        <taxon>Euteleostomi</taxon>
        <taxon>Mammalia</taxon>
        <taxon>Eutheria</taxon>
        <taxon>Laurasiatheria</taxon>
        <taxon>Carnivora</taxon>
        <taxon>Caniformia</taxon>
        <taxon>Canidae</taxon>
        <taxon>Nyctereutes</taxon>
    </lineage>
</organism>
<evidence type="ECO:0000313" key="3">
    <source>
        <dbReference type="Proteomes" id="UP000645828"/>
    </source>
</evidence>